<reference evidence="1" key="1">
    <citation type="submission" date="2021-06" db="EMBL/GenBank/DDBJ databases">
        <authorList>
            <person name="Kallberg Y."/>
            <person name="Tangrot J."/>
            <person name="Rosling A."/>
        </authorList>
    </citation>
    <scope>NUCLEOTIDE SEQUENCE</scope>
    <source>
        <strain evidence="1">FL966</strain>
    </source>
</reference>
<feature type="non-terminal residue" evidence="1">
    <location>
        <position position="1"/>
    </location>
</feature>
<evidence type="ECO:0000313" key="2">
    <source>
        <dbReference type="Proteomes" id="UP000789759"/>
    </source>
</evidence>
<accession>A0A9N9IYG2</accession>
<organism evidence="1 2">
    <name type="scientific">Cetraspora pellucida</name>
    <dbReference type="NCBI Taxonomy" id="1433469"/>
    <lineage>
        <taxon>Eukaryota</taxon>
        <taxon>Fungi</taxon>
        <taxon>Fungi incertae sedis</taxon>
        <taxon>Mucoromycota</taxon>
        <taxon>Glomeromycotina</taxon>
        <taxon>Glomeromycetes</taxon>
        <taxon>Diversisporales</taxon>
        <taxon>Gigasporaceae</taxon>
        <taxon>Cetraspora</taxon>
    </lineage>
</organism>
<proteinExistence type="predicted"/>
<gene>
    <name evidence="1" type="ORF">CPELLU_LOCUS14877</name>
</gene>
<evidence type="ECO:0000313" key="1">
    <source>
        <dbReference type="EMBL" id="CAG8753710.1"/>
    </source>
</evidence>
<comment type="caution">
    <text evidence="1">The sequence shown here is derived from an EMBL/GenBank/DDBJ whole genome shotgun (WGS) entry which is preliminary data.</text>
</comment>
<name>A0A9N9IYG2_9GLOM</name>
<sequence length="83" mass="9138">PEYDGPDVSKCDGSDISECNGSNSLEQDGPKCVSSGCSGSEYDCLEYDEKFIFDESFKGDQNGAKTKDQDDTSKFVHFLETFL</sequence>
<dbReference type="EMBL" id="CAJVQA010018389">
    <property type="protein sequence ID" value="CAG8753710.1"/>
    <property type="molecule type" value="Genomic_DNA"/>
</dbReference>
<protein>
    <submittedName>
        <fullName evidence="1">8030_t:CDS:1</fullName>
    </submittedName>
</protein>
<dbReference type="AlphaFoldDB" id="A0A9N9IYG2"/>
<dbReference type="Proteomes" id="UP000789759">
    <property type="component" value="Unassembled WGS sequence"/>
</dbReference>
<keyword evidence="2" id="KW-1185">Reference proteome</keyword>